<dbReference type="PROSITE" id="PS50850">
    <property type="entry name" value="MFS"/>
    <property type="match status" value="1"/>
</dbReference>
<dbReference type="InterPro" id="IPR011701">
    <property type="entry name" value="MFS"/>
</dbReference>
<gene>
    <name evidence="6" type="ORF">SAMN03080598_04112</name>
</gene>
<accession>A0A1H6AGK0</accession>
<evidence type="ECO:0000313" key="6">
    <source>
        <dbReference type="EMBL" id="SEG47512.1"/>
    </source>
</evidence>
<feature type="transmembrane region" description="Helical" evidence="4">
    <location>
        <begin position="103"/>
        <end position="120"/>
    </location>
</feature>
<feature type="transmembrane region" description="Helical" evidence="4">
    <location>
        <begin position="215"/>
        <end position="235"/>
    </location>
</feature>
<feature type="transmembrane region" description="Helical" evidence="4">
    <location>
        <begin position="165"/>
        <end position="184"/>
    </location>
</feature>
<evidence type="ECO:0000313" key="7">
    <source>
        <dbReference type="Proteomes" id="UP000236736"/>
    </source>
</evidence>
<evidence type="ECO:0000259" key="5">
    <source>
        <dbReference type="PROSITE" id="PS50850"/>
    </source>
</evidence>
<reference evidence="7" key="1">
    <citation type="submission" date="2016-10" db="EMBL/GenBank/DDBJ databases">
        <authorList>
            <person name="Varghese N."/>
            <person name="Submissions S."/>
        </authorList>
    </citation>
    <scope>NUCLEOTIDE SEQUENCE [LARGE SCALE GENOMIC DNA]</scope>
    <source>
        <strain evidence="7">DSM 17298</strain>
    </source>
</reference>
<keyword evidence="3 4" id="KW-0472">Membrane</keyword>
<organism evidence="6 7">
    <name type="scientific">Algoriphagus boritolerans DSM 17298 = JCM 18970</name>
    <dbReference type="NCBI Taxonomy" id="1120964"/>
    <lineage>
        <taxon>Bacteria</taxon>
        <taxon>Pseudomonadati</taxon>
        <taxon>Bacteroidota</taxon>
        <taxon>Cytophagia</taxon>
        <taxon>Cytophagales</taxon>
        <taxon>Cyclobacteriaceae</taxon>
        <taxon>Algoriphagus</taxon>
    </lineage>
</organism>
<feature type="domain" description="Major facilitator superfamily (MFS) profile" evidence="5">
    <location>
        <begin position="10"/>
        <end position="389"/>
    </location>
</feature>
<keyword evidence="1 4" id="KW-0812">Transmembrane</keyword>
<name>A0A1H6AGK0_9BACT</name>
<dbReference type="InterPro" id="IPR036259">
    <property type="entry name" value="MFS_trans_sf"/>
</dbReference>
<keyword evidence="7" id="KW-1185">Reference proteome</keyword>
<dbReference type="OrthoDB" id="9781976at2"/>
<feature type="transmembrane region" description="Helical" evidence="4">
    <location>
        <begin position="250"/>
        <end position="271"/>
    </location>
</feature>
<feature type="transmembrane region" description="Helical" evidence="4">
    <location>
        <begin position="369"/>
        <end position="387"/>
    </location>
</feature>
<feature type="transmembrane region" description="Helical" evidence="4">
    <location>
        <begin position="132"/>
        <end position="153"/>
    </location>
</feature>
<dbReference type="PANTHER" id="PTHR23521">
    <property type="entry name" value="TRANSPORTER MFS SUPERFAMILY"/>
    <property type="match status" value="1"/>
</dbReference>
<dbReference type="EMBL" id="FNVR01000044">
    <property type="protein sequence ID" value="SEG47512.1"/>
    <property type="molecule type" value="Genomic_DNA"/>
</dbReference>
<sequence>MPKQITSRSALILIVIAQFLGTSLWFAGNVAAPELELLLGSSGLLSWITSAVQLGFIIGTFLFAFGSISDRYSPSKVFFACALLAAASNIFIILFPLSLFSVLGFRFLVGFFLAGIYPVGMKIASDYFEKGLGSVLGFLVGALVLGTAFPFLIKALGAKISWEVILWVTSGLALVGGVMIGFLVPNGPFRKATTVFDLGLLPKLSKIKALRSASFGYFGHMWELYTFWAFLPLLILDLKNEPDFSSSDSFWTFAIIAVGGLSCAVGGLLSGKIESEKVALFSLAGSGFCGLILILFPEMPLSFVLPFLLIWGILVTADSPQFSTLVAQGVPAEYRGTALTLVNSIGFGLTILSIQLSQALSVYFSPRQFLGWLVIGPLVGIWGLKHFKK</sequence>
<dbReference type="GO" id="GO:0005886">
    <property type="term" value="C:plasma membrane"/>
    <property type="evidence" value="ECO:0007669"/>
    <property type="project" value="TreeGrafter"/>
</dbReference>
<dbReference type="GO" id="GO:0022857">
    <property type="term" value="F:transmembrane transporter activity"/>
    <property type="evidence" value="ECO:0007669"/>
    <property type="project" value="InterPro"/>
</dbReference>
<evidence type="ECO:0000256" key="3">
    <source>
        <dbReference type="ARBA" id="ARBA00023136"/>
    </source>
</evidence>
<evidence type="ECO:0000256" key="4">
    <source>
        <dbReference type="SAM" id="Phobius"/>
    </source>
</evidence>
<dbReference type="InterPro" id="IPR020846">
    <property type="entry name" value="MFS_dom"/>
</dbReference>
<dbReference type="Gene3D" id="1.20.1250.20">
    <property type="entry name" value="MFS general substrate transporter like domains"/>
    <property type="match status" value="1"/>
</dbReference>
<feature type="transmembrane region" description="Helical" evidence="4">
    <location>
        <begin position="12"/>
        <end position="32"/>
    </location>
</feature>
<dbReference type="SUPFAM" id="SSF103473">
    <property type="entry name" value="MFS general substrate transporter"/>
    <property type="match status" value="1"/>
</dbReference>
<feature type="transmembrane region" description="Helical" evidence="4">
    <location>
        <begin position="303"/>
        <end position="326"/>
    </location>
</feature>
<feature type="transmembrane region" description="Helical" evidence="4">
    <location>
        <begin position="44"/>
        <end position="65"/>
    </location>
</feature>
<dbReference type="RefSeq" id="WP_103926658.1">
    <property type="nucleotide sequence ID" value="NZ_FNVR01000044.1"/>
</dbReference>
<dbReference type="STRING" id="1120964.GCA_001313265_07383"/>
<dbReference type="Proteomes" id="UP000236736">
    <property type="component" value="Unassembled WGS sequence"/>
</dbReference>
<dbReference type="Pfam" id="PF07690">
    <property type="entry name" value="MFS_1"/>
    <property type="match status" value="1"/>
</dbReference>
<protein>
    <submittedName>
        <fullName evidence="6">Nitrate/nitrite transporter NarK</fullName>
    </submittedName>
</protein>
<feature type="transmembrane region" description="Helical" evidence="4">
    <location>
        <begin position="278"/>
        <end position="297"/>
    </location>
</feature>
<feature type="transmembrane region" description="Helical" evidence="4">
    <location>
        <begin position="77"/>
        <end position="97"/>
    </location>
</feature>
<dbReference type="PANTHER" id="PTHR23521:SF3">
    <property type="entry name" value="MFS TRANSPORTER"/>
    <property type="match status" value="1"/>
</dbReference>
<evidence type="ECO:0000256" key="2">
    <source>
        <dbReference type="ARBA" id="ARBA00022989"/>
    </source>
</evidence>
<keyword evidence="2 4" id="KW-1133">Transmembrane helix</keyword>
<proteinExistence type="predicted"/>
<dbReference type="AlphaFoldDB" id="A0A1H6AGK0"/>
<feature type="transmembrane region" description="Helical" evidence="4">
    <location>
        <begin position="338"/>
        <end position="357"/>
    </location>
</feature>
<evidence type="ECO:0000256" key="1">
    <source>
        <dbReference type="ARBA" id="ARBA00022692"/>
    </source>
</evidence>